<dbReference type="EMBL" id="RRYP01006955">
    <property type="protein sequence ID" value="TNV80838.1"/>
    <property type="molecule type" value="Genomic_DNA"/>
</dbReference>
<evidence type="ECO:0000256" key="8">
    <source>
        <dbReference type="ARBA" id="ARBA00049014"/>
    </source>
</evidence>
<dbReference type="InterPro" id="IPR000719">
    <property type="entry name" value="Prot_kinase_dom"/>
</dbReference>
<keyword evidence="13" id="KW-1185">Reference proteome</keyword>
<evidence type="ECO:0000256" key="5">
    <source>
        <dbReference type="ARBA" id="ARBA00022840"/>
    </source>
</evidence>
<keyword evidence="4" id="KW-0418">Kinase</keyword>
<dbReference type="Proteomes" id="UP000785679">
    <property type="component" value="Unassembled WGS sequence"/>
</dbReference>
<dbReference type="SUPFAM" id="SSF56112">
    <property type="entry name" value="Protein kinase-like (PK-like)"/>
    <property type="match status" value="1"/>
</dbReference>
<name>A0A8J8T478_HALGN</name>
<evidence type="ECO:0000313" key="12">
    <source>
        <dbReference type="EMBL" id="TNV80838.1"/>
    </source>
</evidence>
<comment type="catalytic activity">
    <reaction evidence="8">
        <text>L-seryl-[protein] + ATP = O-phospho-L-seryl-[protein] + ADP + H(+)</text>
        <dbReference type="Rhea" id="RHEA:17989"/>
        <dbReference type="Rhea" id="RHEA-COMP:9863"/>
        <dbReference type="Rhea" id="RHEA-COMP:11604"/>
        <dbReference type="ChEBI" id="CHEBI:15378"/>
        <dbReference type="ChEBI" id="CHEBI:29999"/>
        <dbReference type="ChEBI" id="CHEBI:30616"/>
        <dbReference type="ChEBI" id="CHEBI:83421"/>
        <dbReference type="ChEBI" id="CHEBI:456216"/>
        <dbReference type="EC" id="2.7.12.2"/>
    </reaction>
</comment>
<comment type="catalytic activity">
    <reaction evidence="9">
        <text>L-threonyl-[protein] + ATP = O-phospho-L-threonyl-[protein] + ADP + H(+)</text>
        <dbReference type="Rhea" id="RHEA:46608"/>
        <dbReference type="Rhea" id="RHEA-COMP:11060"/>
        <dbReference type="Rhea" id="RHEA-COMP:11605"/>
        <dbReference type="ChEBI" id="CHEBI:15378"/>
        <dbReference type="ChEBI" id="CHEBI:30013"/>
        <dbReference type="ChEBI" id="CHEBI:30616"/>
        <dbReference type="ChEBI" id="CHEBI:61977"/>
        <dbReference type="ChEBI" id="CHEBI:456216"/>
        <dbReference type="EC" id="2.7.12.2"/>
    </reaction>
</comment>
<dbReference type="AlphaFoldDB" id="A0A8J8T478"/>
<dbReference type="PANTHER" id="PTHR48013">
    <property type="entry name" value="DUAL SPECIFICITY MITOGEN-ACTIVATED PROTEIN KINASE KINASE 5-RELATED"/>
    <property type="match status" value="1"/>
</dbReference>
<comment type="caution">
    <text evidence="12">The sequence shown here is derived from an EMBL/GenBank/DDBJ whole genome shotgun (WGS) entry which is preliminary data.</text>
</comment>
<keyword evidence="5" id="KW-0067">ATP-binding</keyword>
<dbReference type="GO" id="GO:0005524">
    <property type="term" value="F:ATP binding"/>
    <property type="evidence" value="ECO:0007669"/>
    <property type="project" value="UniProtKB-KW"/>
</dbReference>
<gene>
    <name evidence="12" type="ORF">FGO68_gene14746</name>
</gene>
<dbReference type="PANTHER" id="PTHR48013:SF9">
    <property type="entry name" value="DUAL SPECIFICITY MITOGEN-ACTIVATED PROTEIN KINASE KINASE 5"/>
    <property type="match status" value="1"/>
</dbReference>
<evidence type="ECO:0000256" key="10">
    <source>
        <dbReference type="ARBA" id="ARBA00051693"/>
    </source>
</evidence>
<evidence type="ECO:0000256" key="3">
    <source>
        <dbReference type="ARBA" id="ARBA00022741"/>
    </source>
</evidence>
<comment type="similarity">
    <text evidence="6">Belongs to the protein kinase superfamily. STE Ser/Thr protein kinase family. MAP kinase kinase subfamily.</text>
</comment>
<organism evidence="12 13">
    <name type="scientific">Halteria grandinella</name>
    <dbReference type="NCBI Taxonomy" id="5974"/>
    <lineage>
        <taxon>Eukaryota</taxon>
        <taxon>Sar</taxon>
        <taxon>Alveolata</taxon>
        <taxon>Ciliophora</taxon>
        <taxon>Intramacronucleata</taxon>
        <taxon>Spirotrichea</taxon>
        <taxon>Stichotrichia</taxon>
        <taxon>Sporadotrichida</taxon>
        <taxon>Halteriidae</taxon>
        <taxon>Halteria</taxon>
    </lineage>
</organism>
<keyword evidence="3" id="KW-0547">Nucleotide-binding</keyword>
<evidence type="ECO:0000256" key="6">
    <source>
        <dbReference type="ARBA" id="ARBA00038035"/>
    </source>
</evidence>
<dbReference type="FunFam" id="3.30.200.20:FF:000040">
    <property type="entry name" value="Dual specificity mitogen-activated protein kinase kinase"/>
    <property type="match status" value="1"/>
</dbReference>
<dbReference type="PROSITE" id="PS50011">
    <property type="entry name" value="PROTEIN_KINASE_DOM"/>
    <property type="match status" value="1"/>
</dbReference>
<dbReference type="Gene3D" id="3.30.200.20">
    <property type="entry name" value="Phosphorylase Kinase, domain 1"/>
    <property type="match status" value="1"/>
</dbReference>
<dbReference type="EC" id="2.7.12.2" evidence="7"/>
<dbReference type="CDD" id="cd06623">
    <property type="entry name" value="PKc_MAPKK_plant_like"/>
    <property type="match status" value="1"/>
</dbReference>
<dbReference type="SMART" id="SM00220">
    <property type="entry name" value="S_TKc"/>
    <property type="match status" value="1"/>
</dbReference>
<reference evidence="12" key="1">
    <citation type="submission" date="2019-06" db="EMBL/GenBank/DDBJ databases">
        <authorList>
            <person name="Zheng W."/>
        </authorList>
    </citation>
    <scope>NUCLEOTIDE SEQUENCE</scope>
    <source>
        <strain evidence="12">QDHG01</strain>
    </source>
</reference>
<evidence type="ECO:0000256" key="4">
    <source>
        <dbReference type="ARBA" id="ARBA00022777"/>
    </source>
</evidence>
<dbReference type="Pfam" id="PF00069">
    <property type="entry name" value="Pkinase"/>
    <property type="match status" value="1"/>
</dbReference>
<proteinExistence type="inferred from homology"/>
<dbReference type="GO" id="GO:0004708">
    <property type="term" value="F:MAP kinase kinase activity"/>
    <property type="evidence" value="ECO:0007669"/>
    <property type="project" value="UniProtKB-EC"/>
</dbReference>
<keyword evidence="1" id="KW-0723">Serine/threonine-protein kinase</keyword>
<dbReference type="GO" id="GO:0004674">
    <property type="term" value="F:protein serine/threonine kinase activity"/>
    <property type="evidence" value="ECO:0007669"/>
    <property type="project" value="UniProtKB-KW"/>
</dbReference>
<dbReference type="Gene3D" id="1.10.510.10">
    <property type="entry name" value="Transferase(Phosphotransferase) domain 1"/>
    <property type="match status" value="1"/>
</dbReference>
<evidence type="ECO:0000313" key="13">
    <source>
        <dbReference type="Proteomes" id="UP000785679"/>
    </source>
</evidence>
<dbReference type="InterPro" id="IPR011009">
    <property type="entry name" value="Kinase-like_dom_sf"/>
</dbReference>
<keyword evidence="2" id="KW-0808">Transferase</keyword>
<evidence type="ECO:0000256" key="1">
    <source>
        <dbReference type="ARBA" id="ARBA00022527"/>
    </source>
</evidence>
<evidence type="ECO:0000256" key="2">
    <source>
        <dbReference type="ARBA" id="ARBA00022679"/>
    </source>
</evidence>
<feature type="domain" description="Protein kinase" evidence="11">
    <location>
        <begin position="11"/>
        <end position="275"/>
    </location>
</feature>
<evidence type="ECO:0000256" key="9">
    <source>
        <dbReference type="ARBA" id="ARBA00049299"/>
    </source>
</evidence>
<evidence type="ECO:0000259" key="11">
    <source>
        <dbReference type="PROSITE" id="PS50011"/>
    </source>
</evidence>
<evidence type="ECO:0000256" key="7">
    <source>
        <dbReference type="ARBA" id="ARBA00038999"/>
    </source>
</evidence>
<comment type="catalytic activity">
    <reaction evidence="10">
        <text>L-tyrosyl-[protein] + ATP = O-phospho-L-tyrosyl-[protein] + ADP + H(+)</text>
        <dbReference type="Rhea" id="RHEA:10596"/>
        <dbReference type="Rhea" id="RHEA-COMP:10136"/>
        <dbReference type="Rhea" id="RHEA-COMP:20101"/>
        <dbReference type="ChEBI" id="CHEBI:15378"/>
        <dbReference type="ChEBI" id="CHEBI:30616"/>
        <dbReference type="ChEBI" id="CHEBI:46858"/>
        <dbReference type="ChEBI" id="CHEBI:61978"/>
        <dbReference type="ChEBI" id="CHEBI:456216"/>
        <dbReference type="EC" id="2.7.12.2"/>
    </reaction>
</comment>
<protein>
    <recommendedName>
        <fullName evidence="7">mitogen-activated protein kinase kinase</fullName>
        <ecNumber evidence="7">2.7.12.2</ecNumber>
    </recommendedName>
</protein>
<accession>A0A8J8T478</accession>
<dbReference type="OrthoDB" id="10252354at2759"/>
<sequence length="296" mass="33559">MIVGNLQKEDLDIREIIGNGACGYVYKAIYKPTGKALALKSINAFDKGKRHQLINDLRSLHKNACPFLVEFCGALFEEGSVKVALEYMDMGSLKNIIKLAKKNPEWLPGYPLVPEAVLSKMTQQMLAGLCYLNICQKQLHRDIKPDNILVNQQGFVKLTDFGISIQLDETGQLAKSFVGTLTYMSPERMEGEKYSAKGDVWSLGLVLVEMMTGVFPYPETRGFLEMLEQIKDNESPNVPENDRFSPEIRDFIEQCLKKDPKERSSEVALLAHPWILKYTQSEANLPEYFHKLLSFN</sequence>